<feature type="transmembrane region" description="Helical" evidence="6">
    <location>
        <begin position="36"/>
        <end position="60"/>
    </location>
</feature>
<feature type="transmembrane region" description="Helical" evidence="6">
    <location>
        <begin position="105"/>
        <end position="122"/>
    </location>
</feature>
<comment type="similarity">
    <text evidence="2 6">Belongs to the GDT1 family.</text>
</comment>
<evidence type="ECO:0000256" key="3">
    <source>
        <dbReference type="ARBA" id="ARBA00022692"/>
    </source>
</evidence>
<dbReference type="STRING" id="446470.Snas_6459"/>
<evidence type="ECO:0000256" key="4">
    <source>
        <dbReference type="ARBA" id="ARBA00022989"/>
    </source>
</evidence>
<proteinExistence type="inferred from homology"/>
<comment type="subcellular location">
    <subcellularLocation>
        <location evidence="1 6">Membrane</location>
        <topology evidence="1 6">Multi-pass membrane protein</topology>
    </subcellularLocation>
</comment>
<keyword evidence="4 6" id="KW-1133">Transmembrane helix</keyword>
<dbReference type="KEGG" id="sna:Snas_6459"/>
<feature type="transmembrane region" description="Helical" evidence="6">
    <location>
        <begin position="66"/>
        <end position="84"/>
    </location>
</feature>
<dbReference type="EMBL" id="CP001778">
    <property type="protein sequence ID" value="ADD46074.1"/>
    <property type="molecule type" value="Genomic_DNA"/>
</dbReference>
<keyword evidence="3 6" id="KW-0812">Transmembrane</keyword>
<evidence type="ECO:0000313" key="8">
    <source>
        <dbReference type="Proteomes" id="UP000000844"/>
    </source>
</evidence>
<dbReference type="HOGENOM" id="CLU_769269_0_0_11"/>
<gene>
    <name evidence="7" type="ordered locus">Snas_6459</name>
</gene>
<evidence type="ECO:0000256" key="2">
    <source>
        <dbReference type="ARBA" id="ARBA00009190"/>
    </source>
</evidence>
<dbReference type="AlphaFoldDB" id="D3Q5L4"/>
<protein>
    <recommendedName>
        <fullName evidence="6">GDT1 family protein</fullName>
    </recommendedName>
</protein>
<dbReference type="OrthoDB" id="5188730at2"/>
<evidence type="ECO:0000256" key="6">
    <source>
        <dbReference type="RuleBase" id="RU365102"/>
    </source>
</evidence>
<feature type="transmembrane region" description="Helical" evidence="6">
    <location>
        <begin position="177"/>
        <end position="197"/>
    </location>
</feature>
<dbReference type="PANTHER" id="PTHR12608:SF1">
    <property type="entry name" value="TRANSMEMBRANE PROTEIN 165"/>
    <property type="match status" value="1"/>
</dbReference>
<dbReference type="Proteomes" id="UP000000844">
    <property type="component" value="Chromosome"/>
</dbReference>
<dbReference type="Pfam" id="PF01169">
    <property type="entry name" value="GDT1"/>
    <property type="match status" value="2"/>
</dbReference>
<accession>D3Q5L4</accession>
<dbReference type="PANTHER" id="PTHR12608">
    <property type="entry name" value="TRANSMEMBRANE PROTEIN HTP-1 RELATED"/>
    <property type="match status" value="1"/>
</dbReference>
<name>D3Q5L4_STANL</name>
<feature type="transmembrane region" description="Helical" evidence="6">
    <location>
        <begin position="6"/>
        <end position="29"/>
    </location>
</feature>
<dbReference type="RefSeq" id="WP_013021645.1">
    <property type="nucleotide sequence ID" value="NC_013947.1"/>
</dbReference>
<keyword evidence="8" id="KW-1185">Reference proteome</keyword>
<keyword evidence="5 6" id="KW-0472">Membrane</keyword>
<feature type="transmembrane region" description="Helical" evidence="6">
    <location>
        <begin position="142"/>
        <end position="165"/>
    </location>
</feature>
<reference evidence="7 8" key="1">
    <citation type="journal article" date="2009" name="Stand. Genomic Sci.">
        <title>Complete genome sequence of Stackebrandtia nassauensis type strain (LLR-40K-21).</title>
        <authorList>
            <person name="Munk C."/>
            <person name="Lapidus A."/>
            <person name="Copeland A."/>
            <person name="Jando M."/>
            <person name="Mayilraj S."/>
            <person name="Glavina Del Rio T."/>
            <person name="Nolan M."/>
            <person name="Chen F."/>
            <person name="Lucas S."/>
            <person name="Tice H."/>
            <person name="Cheng J.F."/>
            <person name="Han C."/>
            <person name="Detter J.C."/>
            <person name="Bruce D."/>
            <person name="Goodwin L."/>
            <person name="Chain P."/>
            <person name="Pitluck S."/>
            <person name="Goker M."/>
            <person name="Ovchinikova G."/>
            <person name="Pati A."/>
            <person name="Ivanova N."/>
            <person name="Mavromatis K."/>
            <person name="Chen A."/>
            <person name="Palaniappan K."/>
            <person name="Land M."/>
            <person name="Hauser L."/>
            <person name="Chang Y.J."/>
            <person name="Jeffries C.D."/>
            <person name="Bristow J."/>
            <person name="Eisen J.A."/>
            <person name="Markowitz V."/>
            <person name="Hugenholtz P."/>
            <person name="Kyrpides N.C."/>
            <person name="Klenk H.P."/>
        </authorList>
    </citation>
    <scope>NUCLEOTIDE SEQUENCE [LARGE SCALE GENOMIC DNA]</scope>
    <source>
        <strain evidence="8">DSM 44728 / CIP 108903 / NRRL B-16338 / NBRC 102104 / LLR-40K-21</strain>
    </source>
</reference>
<organism evidence="7 8">
    <name type="scientific">Stackebrandtia nassauensis (strain DSM 44728 / CIP 108903 / NRRL B-16338 / NBRC 102104 / LLR-40K-21)</name>
    <dbReference type="NCBI Taxonomy" id="446470"/>
    <lineage>
        <taxon>Bacteria</taxon>
        <taxon>Bacillati</taxon>
        <taxon>Actinomycetota</taxon>
        <taxon>Actinomycetes</taxon>
        <taxon>Glycomycetales</taxon>
        <taxon>Glycomycetaceae</taxon>
        <taxon>Stackebrandtia</taxon>
    </lineage>
</organism>
<dbReference type="eggNOG" id="COG2119">
    <property type="taxonomic scope" value="Bacteria"/>
</dbReference>
<evidence type="ECO:0000256" key="5">
    <source>
        <dbReference type="ARBA" id="ARBA00023136"/>
    </source>
</evidence>
<sequence>MSWVPLFAAFGLIFLAELPDKTMMATLVLSSRYKPIPVLLGVSAAFVVQTAIAVAAGGLLGLLPSWVVLSIVALLFAVGAVLLFRESLASDDDDETGNGRNGLSFWPTVFTSFGVLFAAEWGDASQLGTAALSAHYSAPWEVFTGAALGLITVAALAVVLGRVVVRYVPLKWIQRGAAILFGVFAVIAVVELIRGLGHHCPGMVGGTYGTGRARNARKYRLTGGKAINVTATIEAMPTANPLPIAESTSHIGKCSFRSTSLPLYPSVRDWAAACAKMVRKNSTYPLQHRCQAIAIPPAIHTAIRPPLAPRNANATPPAAIRLSSMLTTTIAIRNPFHTASDCCASLSAAASGGSIPVRVL</sequence>
<dbReference type="GO" id="GO:0016020">
    <property type="term" value="C:membrane"/>
    <property type="evidence" value="ECO:0007669"/>
    <property type="project" value="UniProtKB-SubCell"/>
</dbReference>
<dbReference type="InterPro" id="IPR001727">
    <property type="entry name" value="GDT1-like"/>
</dbReference>
<dbReference type="GO" id="GO:0046873">
    <property type="term" value="F:metal ion transmembrane transporter activity"/>
    <property type="evidence" value="ECO:0007669"/>
    <property type="project" value="InterPro"/>
</dbReference>
<evidence type="ECO:0000313" key="7">
    <source>
        <dbReference type="EMBL" id="ADD46074.1"/>
    </source>
</evidence>
<evidence type="ECO:0000256" key="1">
    <source>
        <dbReference type="ARBA" id="ARBA00004141"/>
    </source>
</evidence>